<gene>
    <name evidence="1" type="ORF">GPECTOR_37g202</name>
</gene>
<evidence type="ECO:0000313" key="1">
    <source>
        <dbReference type="EMBL" id="KXZ47196.1"/>
    </source>
</evidence>
<protein>
    <submittedName>
        <fullName evidence="1">Uncharacterized protein</fullName>
    </submittedName>
</protein>
<organism evidence="1 2">
    <name type="scientific">Gonium pectorale</name>
    <name type="common">Green alga</name>
    <dbReference type="NCBI Taxonomy" id="33097"/>
    <lineage>
        <taxon>Eukaryota</taxon>
        <taxon>Viridiplantae</taxon>
        <taxon>Chlorophyta</taxon>
        <taxon>core chlorophytes</taxon>
        <taxon>Chlorophyceae</taxon>
        <taxon>CS clade</taxon>
        <taxon>Chlamydomonadales</taxon>
        <taxon>Volvocaceae</taxon>
        <taxon>Gonium</taxon>
    </lineage>
</organism>
<dbReference type="AlphaFoldDB" id="A0A150GBH5"/>
<name>A0A150GBH5_GONPE</name>
<proteinExistence type="predicted"/>
<accession>A0A150GBH5</accession>
<keyword evidence="2" id="KW-1185">Reference proteome</keyword>
<evidence type="ECO:0000313" key="2">
    <source>
        <dbReference type="Proteomes" id="UP000075714"/>
    </source>
</evidence>
<reference evidence="2" key="1">
    <citation type="journal article" date="2016" name="Nat. Commun.">
        <title>The Gonium pectorale genome demonstrates co-option of cell cycle regulation during the evolution of multicellularity.</title>
        <authorList>
            <person name="Hanschen E.R."/>
            <person name="Marriage T.N."/>
            <person name="Ferris P.J."/>
            <person name="Hamaji T."/>
            <person name="Toyoda A."/>
            <person name="Fujiyama A."/>
            <person name="Neme R."/>
            <person name="Noguchi H."/>
            <person name="Minakuchi Y."/>
            <person name="Suzuki M."/>
            <person name="Kawai-Toyooka H."/>
            <person name="Smith D.R."/>
            <person name="Sparks H."/>
            <person name="Anderson J."/>
            <person name="Bakaric R."/>
            <person name="Luria V."/>
            <person name="Karger A."/>
            <person name="Kirschner M.W."/>
            <person name="Durand P.M."/>
            <person name="Michod R.E."/>
            <person name="Nozaki H."/>
            <person name="Olson B.J."/>
        </authorList>
    </citation>
    <scope>NUCLEOTIDE SEQUENCE [LARGE SCALE GENOMIC DNA]</scope>
    <source>
        <strain evidence="2">NIES-2863</strain>
    </source>
</reference>
<comment type="caution">
    <text evidence="1">The sequence shown here is derived from an EMBL/GenBank/DDBJ whole genome shotgun (WGS) entry which is preliminary data.</text>
</comment>
<dbReference type="Proteomes" id="UP000075714">
    <property type="component" value="Unassembled WGS sequence"/>
</dbReference>
<dbReference type="EMBL" id="LSYV01000038">
    <property type="protein sequence ID" value="KXZ47196.1"/>
    <property type="molecule type" value="Genomic_DNA"/>
</dbReference>
<sequence>MADSTVDTALLPVDIRMRNDDWNGIQTPVLLRRNFTILGTADYPVTLDLNFVKAKAQLANGTSLAFRRVVLVNIRTGSLNQAPGLDLLLPPPPPGAQALLWIDAGGLHYRACFPLAVAL</sequence>